<comment type="caution">
    <text evidence="1">The sequence shown here is derived from an EMBL/GenBank/DDBJ whole genome shotgun (WGS) entry which is preliminary data.</text>
</comment>
<organism evidence="1 2">
    <name type="scientific">Rhizophagus clarus</name>
    <dbReference type="NCBI Taxonomy" id="94130"/>
    <lineage>
        <taxon>Eukaryota</taxon>
        <taxon>Fungi</taxon>
        <taxon>Fungi incertae sedis</taxon>
        <taxon>Mucoromycota</taxon>
        <taxon>Glomeromycotina</taxon>
        <taxon>Glomeromycetes</taxon>
        <taxon>Glomerales</taxon>
        <taxon>Glomeraceae</taxon>
        <taxon>Rhizophagus</taxon>
    </lineage>
</organism>
<sequence length="100" mass="10955">MRHHRYPALAKSSGGDCLYTIRSGCQKESFRILASRLGITSYDVINIPLACLYHGVPTNVLNPPPPLPPQVPPPNPIATIPNPIPIDLFDVRFAILNCIV</sequence>
<dbReference type="EMBL" id="BLAL01000018">
    <property type="protein sequence ID" value="GES76073.1"/>
    <property type="molecule type" value="Genomic_DNA"/>
</dbReference>
<protein>
    <submittedName>
        <fullName evidence="1">Uncharacterized protein</fullName>
    </submittedName>
</protein>
<reference evidence="1" key="1">
    <citation type="submission" date="2019-10" db="EMBL/GenBank/DDBJ databases">
        <title>Conservation and host-specific expression of non-tandemly repeated heterogenous ribosome RNA gene in arbuscular mycorrhizal fungi.</title>
        <authorList>
            <person name="Maeda T."/>
            <person name="Kobayashi Y."/>
            <person name="Nakagawa T."/>
            <person name="Ezawa T."/>
            <person name="Yamaguchi K."/>
            <person name="Bino T."/>
            <person name="Nishimoto Y."/>
            <person name="Shigenobu S."/>
            <person name="Kawaguchi M."/>
        </authorList>
    </citation>
    <scope>NUCLEOTIDE SEQUENCE</scope>
    <source>
        <strain evidence="1">HR1</strain>
    </source>
</reference>
<evidence type="ECO:0000313" key="2">
    <source>
        <dbReference type="Proteomes" id="UP000615446"/>
    </source>
</evidence>
<dbReference type="AlphaFoldDB" id="A0A8H3KUC4"/>
<dbReference type="Proteomes" id="UP000615446">
    <property type="component" value="Unassembled WGS sequence"/>
</dbReference>
<accession>A0A8H3KUC4</accession>
<gene>
    <name evidence="1" type="ORF">RCL2_000347500</name>
</gene>
<evidence type="ECO:0000313" key="1">
    <source>
        <dbReference type="EMBL" id="GES76073.1"/>
    </source>
</evidence>
<proteinExistence type="predicted"/>
<name>A0A8H3KUC4_9GLOM</name>